<evidence type="ECO:0000256" key="7">
    <source>
        <dbReference type="ARBA" id="ARBA00023136"/>
    </source>
</evidence>
<evidence type="ECO:0000256" key="9">
    <source>
        <dbReference type="SAM" id="Phobius"/>
    </source>
</evidence>
<keyword evidence="4" id="KW-1003">Cell membrane</keyword>
<dbReference type="InterPro" id="IPR002549">
    <property type="entry name" value="AI-2E-like"/>
</dbReference>
<evidence type="ECO:0000256" key="6">
    <source>
        <dbReference type="ARBA" id="ARBA00022989"/>
    </source>
</evidence>
<keyword evidence="6 9" id="KW-1133">Transmembrane helix</keyword>
<evidence type="ECO:0000256" key="3">
    <source>
        <dbReference type="ARBA" id="ARBA00022448"/>
    </source>
</evidence>
<evidence type="ECO:0000256" key="4">
    <source>
        <dbReference type="ARBA" id="ARBA00022475"/>
    </source>
</evidence>
<feature type="transmembrane region" description="Helical" evidence="9">
    <location>
        <begin position="202"/>
        <end position="227"/>
    </location>
</feature>
<keyword evidence="11" id="KW-1185">Reference proteome</keyword>
<evidence type="ECO:0000256" key="5">
    <source>
        <dbReference type="ARBA" id="ARBA00022692"/>
    </source>
</evidence>
<protein>
    <submittedName>
        <fullName evidence="10">AI-2E family transporter</fullName>
    </submittedName>
</protein>
<dbReference type="AlphaFoldDB" id="A0A7L6B0L1"/>
<feature type="transmembrane region" description="Helical" evidence="9">
    <location>
        <begin position="233"/>
        <end position="258"/>
    </location>
</feature>
<sequence length="393" mass="40741">MSVAEDRSTARRTLIVIGLVLATVVGLALVWATRRVLVWGLVAAFLAIALKPLVDRLERRIRRRALATLLVFLAAFALFAALGALIVVPLVDELGRLADRAPHVVHEAQAGRGPVGELLDRLHLLRYAEPGRLRQYGSRLGEPTVGLVRGVAQAVAALVTVVVLAYLMVLEAPRIVAGTLRLVGDGPAERLRRIGRDTSRIVTGYLSGNLLISVICGGLTFGVLLLLGVPFAAVIALVVAVVDLIPLVGATLGAIVAAGAGFARSPTAGIVVLVFFVVYQQVENHLLQPVIMARAVRLNPLTVLVSVLLAAELAGLVGALLAIPAAGVVQVLLREFVPAGRLALAAPADPGPDQRAGRPGDPPPAGGSDPRTAPRPPAGGSAPGTRDRPPAGG</sequence>
<reference evidence="11" key="1">
    <citation type="submission" date="2020-07" db="EMBL/GenBank/DDBJ databases">
        <title>A new Micromonospora strain with potent antibiotic activity isolated from the microbiome of a mid-Atlantic deep-sea sponge.</title>
        <authorList>
            <person name="Back C.R."/>
            <person name="Stennett H.L."/>
            <person name="Williams S.E."/>
            <person name="Wang L."/>
            <person name="Ojeda Gomez J."/>
            <person name="Abdulle O.M."/>
            <person name="Duffy T."/>
            <person name="Hendry K.R."/>
            <person name="Powell D."/>
            <person name="Stach J.E."/>
            <person name="Essex-Lopresti A.E."/>
            <person name="Willis C.L."/>
            <person name="Curnow P."/>
            <person name="Race P.R."/>
        </authorList>
    </citation>
    <scope>NUCLEOTIDE SEQUENCE [LARGE SCALE GENOMIC DNA]</scope>
    <source>
        <strain evidence="11">28ISP2-46</strain>
    </source>
</reference>
<evidence type="ECO:0000256" key="8">
    <source>
        <dbReference type="SAM" id="MobiDB-lite"/>
    </source>
</evidence>
<keyword evidence="3" id="KW-0813">Transport</keyword>
<accession>A0A7L6B0L1</accession>
<evidence type="ECO:0000313" key="11">
    <source>
        <dbReference type="Proteomes" id="UP000510844"/>
    </source>
</evidence>
<dbReference type="PANTHER" id="PTHR21716:SF53">
    <property type="entry name" value="PERMEASE PERM-RELATED"/>
    <property type="match status" value="1"/>
</dbReference>
<feature type="compositionally biased region" description="Low complexity" evidence="8">
    <location>
        <begin position="346"/>
        <end position="359"/>
    </location>
</feature>
<dbReference type="PANTHER" id="PTHR21716">
    <property type="entry name" value="TRANSMEMBRANE PROTEIN"/>
    <property type="match status" value="1"/>
</dbReference>
<dbReference type="Pfam" id="PF01594">
    <property type="entry name" value="AI-2E_transport"/>
    <property type="match status" value="1"/>
</dbReference>
<feature type="region of interest" description="Disordered" evidence="8">
    <location>
        <begin position="346"/>
        <end position="393"/>
    </location>
</feature>
<proteinExistence type="inferred from homology"/>
<dbReference type="GO" id="GO:0055085">
    <property type="term" value="P:transmembrane transport"/>
    <property type="evidence" value="ECO:0007669"/>
    <property type="project" value="TreeGrafter"/>
</dbReference>
<organism evidence="10 11">
    <name type="scientific">Micromonospora robiginosa</name>
    <dbReference type="NCBI Taxonomy" id="2749844"/>
    <lineage>
        <taxon>Bacteria</taxon>
        <taxon>Bacillati</taxon>
        <taxon>Actinomycetota</taxon>
        <taxon>Actinomycetes</taxon>
        <taxon>Micromonosporales</taxon>
        <taxon>Micromonosporaceae</taxon>
        <taxon>Micromonospora</taxon>
    </lineage>
</organism>
<keyword evidence="7 9" id="KW-0472">Membrane</keyword>
<comment type="subcellular location">
    <subcellularLocation>
        <location evidence="1">Cell membrane</location>
        <topology evidence="1">Multi-pass membrane protein</topology>
    </subcellularLocation>
</comment>
<keyword evidence="5 9" id="KW-0812">Transmembrane</keyword>
<dbReference type="Proteomes" id="UP000510844">
    <property type="component" value="Chromosome"/>
</dbReference>
<gene>
    <name evidence="10" type="ORF">H1D33_19195</name>
</gene>
<evidence type="ECO:0000256" key="1">
    <source>
        <dbReference type="ARBA" id="ARBA00004651"/>
    </source>
</evidence>
<comment type="similarity">
    <text evidence="2">Belongs to the autoinducer-2 exporter (AI-2E) (TC 2.A.86) family.</text>
</comment>
<feature type="transmembrane region" description="Helical" evidence="9">
    <location>
        <begin position="265"/>
        <end position="282"/>
    </location>
</feature>
<feature type="transmembrane region" description="Helical" evidence="9">
    <location>
        <begin position="37"/>
        <end position="54"/>
    </location>
</feature>
<name>A0A7L6B0L1_9ACTN</name>
<feature type="transmembrane region" description="Helical" evidence="9">
    <location>
        <begin position="66"/>
        <end position="91"/>
    </location>
</feature>
<dbReference type="KEGG" id="mfeu:H1D33_19195"/>
<dbReference type="RefSeq" id="WP_181568035.1">
    <property type="nucleotide sequence ID" value="NZ_CP059322.2"/>
</dbReference>
<feature type="transmembrane region" description="Helical" evidence="9">
    <location>
        <begin position="12"/>
        <end position="31"/>
    </location>
</feature>
<feature type="transmembrane region" description="Helical" evidence="9">
    <location>
        <begin position="150"/>
        <end position="170"/>
    </location>
</feature>
<feature type="transmembrane region" description="Helical" evidence="9">
    <location>
        <begin position="302"/>
        <end position="333"/>
    </location>
</feature>
<evidence type="ECO:0000256" key="2">
    <source>
        <dbReference type="ARBA" id="ARBA00009773"/>
    </source>
</evidence>
<evidence type="ECO:0000313" key="10">
    <source>
        <dbReference type="EMBL" id="QLQ35502.1"/>
    </source>
</evidence>
<reference evidence="10 11" key="2">
    <citation type="journal article" date="2021" name="Mar. Drugs">
        <title>A New Micromonospora Strain with Antibiotic Activity Isolated from the Microbiome of a Mid-Atlantic Deep-Sea Sponge.</title>
        <authorList>
            <person name="Back C.R."/>
            <person name="Stennett H.L."/>
            <person name="Williams S.E."/>
            <person name="Wang L."/>
            <person name="Ojeda Gomez J."/>
            <person name="Abdulle O.M."/>
            <person name="Duffy T."/>
            <person name="Neal C."/>
            <person name="Mantell J."/>
            <person name="Jepson M.A."/>
            <person name="Hendry K.R."/>
            <person name="Powell D."/>
            <person name="Stach J.E.M."/>
            <person name="Essex-Lopresti A.E."/>
            <person name="Willis C.L."/>
            <person name="Curnow P."/>
            <person name="Race P.R."/>
        </authorList>
    </citation>
    <scope>NUCLEOTIDE SEQUENCE [LARGE SCALE GENOMIC DNA]</scope>
    <source>
        <strain evidence="10 11">28ISP2-46</strain>
    </source>
</reference>
<dbReference type="EMBL" id="CP059322">
    <property type="protein sequence ID" value="QLQ35502.1"/>
    <property type="molecule type" value="Genomic_DNA"/>
</dbReference>
<dbReference type="GO" id="GO:0005886">
    <property type="term" value="C:plasma membrane"/>
    <property type="evidence" value="ECO:0007669"/>
    <property type="project" value="UniProtKB-SubCell"/>
</dbReference>